<reference evidence="2 3" key="1">
    <citation type="submission" date="2015-07" db="EMBL/GenBank/DDBJ databases">
        <title>High-quality genome of monoxenous trypanosomatid Leptomonas pyrrhocoris.</title>
        <authorList>
            <person name="Flegontov P."/>
            <person name="Butenko A."/>
            <person name="Firsov S."/>
            <person name="Vlcek C."/>
            <person name="Logacheva M.D."/>
            <person name="Field M."/>
            <person name="Filatov D."/>
            <person name="Flegontova O."/>
            <person name="Gerasimov E."/>
            <person name="Jackson A.P."/>
            <person name="Kelly S."/>
            <person name="Opperdoes F."/>
            <person name="O'Reilly A."/>
            <person name="Votypka J."/>
            <person name="Yurchenko V."/>
            <person name="Lukes J."/>
        </authorList>
    </citation>
    <scope>NUCLEOTIDE SEQUENCE [LARGE SCALE GENOMIC DNA]</scope>
    <source>
        <strain evidence="2">H10</strain>
    </source>
</reference>
<accession>A0A0N0DYR8</accession>
<feature type="compositionally biased region" description="Basic residues" evidence="1">
    <location>
        <begin position="375"/>
        <end position="385"/>
    </location>
</feature>
<dbReference type="OMA" id="GIDRAGY"/>
<feature type="region of interest" description="Disordered" evidence="1">
    <location>
        <begin position="180"/>
        <end position="206"/>
    </location>
</feature>
<name>A0A0N0DYR8_LEPPY</name>
<protein>
    <submittedName>
        <fullName evidence="2">Uncharacterized protein</fullName>
    </submittedName>
</protein>
<dbReference type="GeneID" id="26902671"/>
<dbReference type="EMBL" id="LGTL01000003">
    <property type="protein sequence ID" value="KPA84392.1"/>
    <property type="molecule type" value="Genomic_DNA"/>
</dbReference>
<dbReference type="Proteomes" id="UP000037923">
    <property type="component" value="Unassembled WGS sequence"/>
</dbReference>
<gene>
    <name evidence="2" type="ORF">ABB37_02376</name>
</gene>
<dbReference type="RefSeq" id="XP_015662830.1">
    <property type="nucleotide sequence ID" value="XM_015799352.1"/>
</dbReference>
<proteinExistence type="predicted"/>
<feature type="compositionally biased region" description="Basic and acidic residues" evidence="1">
    <location>
        <begin position="186"/>
        <end position="195"/>
    </location>
</feature>
<dbReference type="VEuPathDB" id="TriTrypDB:LpyrH10_03_5270"/>
<dbReference type="AlphaFoldDB" id="A0A0N0DYR8"/>
<feature type="region of interest" description="Disordered" evidence="1">
    <location>
        <begin position="261"/>
        <end position="285"/>
    </location>
</feature>
<feature type="compositionally biased region" description="Acidic residues" evidence="1">
    <location>
        <begin position="393"/>
        <end position="402"/>
    </location>
</feature>
<evidence type="ECO:0000256" key="1">
    <source>
        <dbReference type="SAM" id="MobiDB-lite"/>
    </source>
</evidence>
<evidence type="ECO:0000313" key="2">
    <source>
        <dbReference type="EMBL" id="KPA84391.1"/>
    </source>
</evidence>
<organism evidence="2 3">
    <name type="scientific">Leptomonas pyrrhocoris</name>
    <name type="common">Firebug parasite</name>
    <dbReference type="NCBI Taxonomy" id="157538"/>
    <lineage>
        <taxon>Eukaryota</taxon>
        <taxon>Discoba</taxon>
        <taxon>Euglenozoa</taxon>
        <taxon>Kinetoplastea</taxon>
        <taxon>Metakinetoplastina</taxon>
        <taxon>Trypanosomatida</taxon>
        <taxon>Trypanosomatidae</taxon>
        <taxon>Leishmaniinae</taxon>
        <taxon>Leptomonas</taxon>
    </lineage>
</organism>
<sequence length="402" mass="43207">MSTAADASTAAAAAPRLWGSALLLRKVPLYAQARQYAAVDPDEPQSEGNTLGYGVSTYPLLAAVRTTYNAVNSDATTEGPATSRDTRDVVDRSAFCGIHQAGYAHVPAQRKWMSTSTLAAGVAASTTTSSVAIVRRAAAAAVLDDALGPPTLAQVLEPWFGVLEDHLTVDAQERHDAAVEHAASTKHMDNKKRETSTSQGEENDAVQERVIDPDVQRCQRRKRLYEREAETRGAVYTRLEGALMHYSAATTEEKDILRSVRASSNSNGSSGGGGEVSAAEAQLALSPARAPPETWGARMLSLVTSAAANERGPINDEKVEQQQKVLAYLKRVRWIATQWSGARDPSALKDAAAVPSWGQLTEAMRVQAEMTHTQGQRRRFRRTRRGPAGDANNADEGDAVDE</sequence>
<evidence type="ECO:0000313" key="3">
    <source>
        <dbReference type="Proteomes" id="UP000037923"/>
    </source>
</evidence>
<dbReference type="OrthoDB" id="272689at2759"/>
<feature type="region of interest" description="Disordered" evidence="1">
    <location>
        <begin position="368"/>
        <end position="402"/>
    </location>
</feature>
<dbReference type="EMBL" id="LGTL01000003">
    <property type="protein sequence ID" value="KPA84391.1"/>
    <property type="molecule type" value="Genomic_DNA"/>
</dbReference>
<keyword evidence="3" id="KW-1185">Reference proteome</keyword>
<dbReference type="RefSeq" id="XP_015662831.1">
    <property type="nucleotide sequence ID" value="XM_015799353.1"/>
</dbReference>
<comment type="caution">
    <text evidence="2">The sequence shown here is derived from an EMBL/GenBank/DDBJ whole genome shotgun (WGS) entry which is preliminary data.</text>
</comment>